<dbReference type="CDD" id="cd18791">
    <property type="entry name" value="SF2_C_RHA"/>
    <property type="match status" value="1"/>
</dbReference>
<dbReference type="FunFam" id="3.40.50.300:FF:000637">
    <property type="entry name" value="ATP-dependent RNA helicase DHX37/DHR1"/>
    <property type="match status" value="1"/>
</dbReference>
<dbReference type="InterPro" id="IPR027417">
    <property type="entry name" value="P-loop_NTPase"/>
</dbReference>
<evidence type="ECO:0000259" key="10">
    <source>
        <dbReference type="PROSITE" id="PS51194"/>
    </source>
</evidence>
<dbReference type="InterPro" id="IPR014001">
    <property type="entry name" value="Helicase_ATP-bd"/>
</dbReference>
<dbReference type="STRING" id="1353952.A0A165IA76"/>
<dbReference type="Pfam" id="PF04408">
    <property type="entry name" value="WHD_HA2"/>
    <property type="match status" value="1"/>
</dbReference>
<protein>
    <recommendedName>
        <fullName evidence="2">RNA helicase</fullName>
        <ecNumber evidence="2">3.6.4.13</ecNumber>
    </recommendedName>
</protein>
<dbReference type="AlphaFoldDB" id="A0A165IA76"/>
<proteinExistence type="inferred from homology"/>
<keyword evidence="3" id="KW-0547">Nucleotide-binding</keyword>
<dbReference type="EMBL" id="KV423932">
    <property type="protein sequence ID" value="KZT60313.1"/>
    <property type="molecule type" value="Genomic_DNA"/>
</dbReference>
<dbReference type="InterPro" id="IPR011709">
    <property type="entry name" value="DEAD-box_helicase_OB_fold"/>
</dbReference>
<evidence type="ECO:0000256" key="8">
    <source>
        <dbReference type="SAM" id="MobiDB-lite"/>
    </source>
</evidence>
<dbReference type="PROSITE" id="PS00690">
    <property type="entry name" value="DEAH_ATP_HELICASE"/>
    <property type="match status" value="1"/>
</dbReference>
<dbReference type="Proteomes" id="UP000076842">
    <property type="component" value="Unassembled WGS sequence"/>
</dbReference>
<dbReference type="GO" id="GO:1990904">
    <property type="term" value="C:ribonucleoprotein complex"/>
    <property type="evidence" value="ECO:0007669"/>
    <property type="project" value="UniProtKB-ARBA"/>
</dbReference>
<dbReference type="PROSITE" id="PS51194">
    <property type="entry name" value="HELICASE_CTER"/>
    <property type="match status" value="1"/>
</dbReference>
<keyword evidence="6" id="KW-0067">ATP-binding</keyword>
<dbReference type="GO" id="GO:0005730">
    <property type="term" value="C:nucleolus"/>
    <property type="evidence" value="ECO:0007669"/>
    <property type="project" value="TreeGrafter"/>
</dbReference>
<dbReference type="Pfam" id="PF21010">
    <property type="entry name" value="HA2_C"/>
    <property type="match status" value="1"/>
</dbReference>
<dbReference type="InterPro" id="IPR007502">
    <property type="entry name" value="Helicase-assoc_dom"/>
</dbReference>
<dbReference type="FunCoup" id="A0A165IA76">
    <property type="interactions" value="770"/>
</dbReference>
<dbReference type="GO" id="GO:0000462">
    <property type="term" value="P:maturation of SSU-rRNA from tricistronic rRNA transcript (SSU-rRNA, 5.8S rRNA, LSU-rRNA)"/>
    <property type="evidence" value="ECO:0007669"/>
    <property type="project" value="TreeGrafter"/>
</dbReference>
<comment type="similarity">
    <text evidence="1">Belongs to the DEAD box helicase family. DEAH subfamily.</text>
</comment>
<dbReference type="InterPro" id="IPR001650">
    <property type="entry name" value="Helicase_C-like"/>
</dbReference>
<feature type="compositionally biased region" description="Acidic residues" evidence="8">
    <location>
        <begin position="632"/>
        <end position="658"/>
    </location>
</feature>
<dbReference type="Gene3D" id="1.20.120.1080">
    <property type="match status" value="1"/>
</dbReference>
<dbReference type="InterPro" id="IPR002464">
    <property type="entry name" value="DNA/RNA_helicase_DEAH_CS"/>
</dbReference>
<dbReference type="OrthoDB" id="10253254at2759"/>
<dbReference type="SMART" id="SM00487">
    <property type="entry name" value="DEXDc"/>
    <property type="match status" value="1"/>
</dbReference>
<dbReference type="CDD" id="cd17982">
    <property type="entry name" value="DEXHc_DHX37"/>
    <property type="match status" value="1"/>
</dbReference>
<feature type="domain" description="Helicase C-terminal" evidence="10">
    <location>
        <begin position="554"/>
        <end position="800"/>
    </location>
</feature>
<dbReference type="SMART" id="SM00490">
    <property type="entry name" value="HELICc"/>
    <property type="match status" value="1"/>
</dbReference>
<evidence type="ECO:0000313" key="11">
    <source>
        <dbReference type="EMBL" id="KZT60313.1"/>
    </source>
</evidence>
<dbReference type="Gene3D" id="3.40.50.300">
    <property type="entry name" value="P-loop containing nucleotide triphosphate hydrolases"/>
    <property type="match status" value="2"/>
</dbReference>
<dbReference type="PANTHER" id="PTHR18934">
    <property type="entry name" value="ATP-DEPENDENT RNA HELICASE"/>
    <property type="match status" value="1"/>
</dbReference>
<sequence>MPDALGLVSSATLGSGRLRTWREVREGEEDRGVRRALRRRGVGQEENVTEDVDLDLDLDLDVPSGDEAEGDPTELAWEGFSEPEPDTPAPLPTSTTAIPPPLPASAPASALGGALAKRPDGTRVTPVVVKRKRKTKKPRRAHTPEPEEGESSAFDSSDSAWDEEDEGGERERVGEAGAEDSGEGEDGEENDEDEGETGSDEGSEEESLHPGRRAPLPPDSVLGKRKRTLGGFKDWANKQLDIAKGFDTPSARAAPAPDTSAEPLPHSEDVDPSTLPHIAVVPRIADPRPKPHLPSGPLGAHLPPPSTPFALALRALPPNPHNLVPLQRPPAVAASRLLLPIVAEEQQLLETVLLNTVSVVCGETGSGKTTQVPGMLYEAGFGSPGSDNPGMIAVTQPRRVAAMSTAQRVSYELALPPPLVAHAVRYDQTTAPETRIKFVTDGVLLRELASDFLLERYSVVIVDEAHERTLGTDVLVGVLSRVVKLRERRFVEGTGKPLRLIIMSATLRISDFTSNTVLFPTPPPLIHVPARQHPVTVHFSRRTAPDYVAEAVRKVERIHTRLPGGGVLVFLTGQREIELVCKRLERRWGRKEMERRRRASLAAGDDAPVAVSARLGDVEAEEVDLGERGDEIAADEDGDLGEDVNSDDEYNVEDEEGDEKPSETDAFDVPMHILPLYSLLPGDKQMRVFQDPPADARLIVVATNVAETSLTIPAIRYVVDSGRAKERKYDISSGIQSYQVSWESKASAAQRAGRAGRTGPGHCYRLYSSAVFENHFEPFAQPEILRMPIEGVVLQMKSMNIDAVVNFPFPTPPDRMALRKAESLLVHLGALEPPSPGNKDNALSGRITELGKAMALFPVAPRFAKMLVAGKQHGCLPYVIAIVAGLSVGDPFLREDVIGQKDDDGAREDEDMDDELANIKNEDLRAKEERKRRRKAFFDSQAAYAALGNGTSDIFRILAVVGAYEYEGGTASFCAKHFVRPKAMEEMRKLRAQITAIVRANFGDIVPPFAPRLDPPSEVQLKALRQLLTAGFVDHVAVRKDVAYPASATGAKYASCRGVAYRALGVDEDVFVHPSSVLFHGLPPEYLLFLEVVRTSKPYIKTLTVVNPAWLATLGRSLCTFSKPMQLPPGAGALGGGKLKAARLGGETRQVHVVPRFGPAGWELPPVLMTQKREGTRWVYVQ</sequence>
<dbReference type="GO" id="GO:0003723">
    <property type="term" value="F:RNA binding"/>
    <property type="evidence" value="ECO:0007669"/>
    <property type="project" value="TreeGrafter"/>
</dbReference>
<evidence type="ECO:0000256" key="7">
    <source>
        <dbReference type="ARBA" id="ARBA00047984"/>
    </source>
</evidence>
<dbReference type="PROSITE" id="PS51192">
    <property type="entry name" value="HELICASE_ATP_BIND_1"/>
    <property type="match status" value="1"/>
</dbReference>
<dbReference type="GO" id="GO:0003724">
    <property type="term" value="F:RNA helicase activity"/>
    <property type="evidence" value="ECO:0007669"/>
    <property type="project" value="UniProtKB-EC"/>
</dbReference>
<keyword evidence="12" id="KW-1185">Reference proteome</keyword>
<gene>
    <name evidence="11" type="ORF">CALCODRAFT_429683</name>
</gene>
<evidence type="ECO:0000313" key="12">
    <source>
        <dbReference type="Proteomes" id="UP000076842"/>
    </source>
</evidence>
<feature type="compositionally biased region" description="Acidic residues" evidence="8">
    <location>
        <begin position="47"/>
        <end position="72"/>
    </location>
</feature>
<organism evidence="11 12">
    <name type="scientific">Calocera cornea HHB12733</name>
    <dbReference type="NCBI Taxonomy" id="1353952"/>
    <lineage>
        <taxon>Eukaryota</taxon>
        <taxon>Fungi</taxon>
        <taxon>Dikarya</taxon>
        <taxon>Basidiomycota</taxon>
        <taxon>Agaricomycotina</taxon>
        <taxon>Dacrymycetes</taxon>
        <taxon>Dacrymycetales</taxon>
        <taxon>Dacrymycetaceae</taxon>
        <taxon>Calocera</taxon>
    </lineage>
</organism>
<keyword evidence="5" id="KW-0347">Helicase</keyword>
<feature type="compositionally biased region" description="Acidic residues" evidence="8">
    <location>
        <begin position="177"/>
        <end position="205"/>
    </location>
</feature>
<evidence type="ECO:0000259" key="9">
    <source>
        <dbReference type="PROSITE" id="PS51192"/>
    </source>
</evidence>
<dbReference type="EC" id="3.6.4.13" evidence="2"/>
<dbReference type="SMART" id="SM00847">
    <property type="entry name" value="HA2"/>
    <property type="match status" value="1"/>
</dbReference>
<name>A0A165IA76_9BASI</name>
<feature type="region of interest" description="Disordered" evidence="8">
    <location>
        <begin position="247"/>
        <end position="272"/>
    </location>
</feature>
<feature type="compositionally biased region" description="Basic residues" evidence="8">
    <location>
        <begin position="129"/>
        <end position="141"/>
    </location>
</feature>
<dbReference type="Pfam" id="PF07717">
    <property type="entry name" value="OB_NTP_bind"/>
    <property type="match status" value="1"/>
</dbReference>
<reference evidence="11 12" key="1">
    <citation type="journal article" date="2016" name="Mol. Biol. Evol.">
        <title>Comparative Genomics of Early-Diverging Mushroom-Forming Fungi Provides Insights into the Origins of Lignocellulose Decay Capabilities.</title>
        <authorList>
            <person name="Nagy L.G."/>
            <person name="Riley R."/>
            <person name="Tritt A."/>
            <person name="Adam C."/>
            <person name="Daum C."/>
            <person name="Floudas D."/>
            <person name="Sun H."/>
            <person name="Yadav J.S."/>
            <person name="Pangilinan J."/>
            <person name="Larsson K.H."/>
            <person name="Matsuura K."/>
            <person name="Barry K."/>
            <person name="Labutti K."/>
            <person name="Kuo R."/>
            <person name="Ohm R.A."/>
            <person name="Bhattacharya S.S."/>
            <person name="Shirouzu T."/>
            <person name="Yoshinaga Y."/>
            <person name="Martin F.M."/>
            <person name="Grigoriev I.V."/>
            <person name="Hibbett D.S."/>
        </authorList>
    </citation>
    <scope>NUCLEOTIDE SEQUENCE [LARGE SCALE GENOMIC DNA]</scope>
    <source>
        <strain evidence="11 12">HHB12733</strain>
    </source>
</reference>
<dbReference type="PANTHER" id="PTHR18934:SF99">
    <property type="entry name" value="ATP-DEPENDENT RNA HELICASE DHX37-RELATED"/>
    <property type="match status" value="1"/>
</dbReference>
<feature type="region of interest" description="Disordered" evidence="8">
    <location>
        <begin position="39"/>
        <end position="227"/>
    </location>
</feature>
<keyword evidence="4 11" id="KW-0378">Hydrolase</keyword>
<comment type="catalytic activity">
    <reaction evidence="7">
        <text>ATP + H2O = ADP + phosphate + H(+)</text>
        <dbReference type="Rhea" id="RHEA:13065"/>
        <dbReference type="ChEBI" id="CHEBI:15377"/>
        <dbReference type="ChEBI" id="CHEBI:15378"/>
        <dbReference type="ChEBI" id="CHEBI:30616"/>
        <dbReference type="ChEBI" id="CHEBI:43474"/>
        <dbReference type="ChEBI" id="CHEBI:456216"/>
        <dbReference type="EC" id="3.6.4.13"/>
    </reaction>
</comment>
<evidence type="ECO:0000256" key="3">
    <source>
        <dbReference type="ARBA" id="ARBA00022741"/>
    </source>
</evidence>
<dbReference type="GO" id="GO:0016787">
    <property type="term" value="F:hydrolase activity"/>
    <property type="evidence" value="ECO:0007669"/>
    <property type="project" value="UniProtKB-KW"/>
</dbReference>
<dbReference type="InParanoid" id="A0A165IA76"/>
<dbReference type="SUPFAM" id="SSF52540">
    <property type="entry name" value="P-loop containing nucleoside triphosphate hydrolases"/>
    <property type="match status" value="1"/>
</dbReference>
<evidence type="ECO:0000256" key="1">
    <source>
        <dbReference type="ARBA" id="ARBA00008792"/>
    </source>
</evidence>
<dbReference type="GO" id="GO:0005524">
    <property type="term" value="F:ATP binding"/>
    <property type="evidence" value="ECO:0007669"/>
    <property type="project" value="UniProtKB-KW"/>
</dbReference>
<evidence type="ECO:0000256" key="5">
    <source>
        <dbReference type="ARBA" id="ARBA00022806"/>
    </source>
</evidence>
<accession>A0A165IA76</accession>
<evidence type="ECO:0000256" key="2">
    <source>
        <dbReference type="ARBA" id="ARBA00012552"/>
    </source>
</evidence>
<feature type="region of interest" description="Disordered" evidence="8">
    <location>
        <begin position="620"/>
        <end position="665"/>
    </location>
</feature>
<feature type="compositionally biased region" description="Low complexity" evidence="8">
    <location>
        <begin position="105"/>
        <end position="128"/>
    </location>
</feature>
<dbReference type="Pfam" id="PF00271">
    <property type="entry name" value="Helicase_C"/>
    <property type="match status" value="1"/>
</dbReference>
<evidence type="ECO:0000256" key="4">
    <source>
        <dbReference type="ARBA" id="ARBA00022801"/>
    </source>
</evidence>
<dbReference type="InterPro" id="IPR048333">
    <property type="entry name" value="HA2_WH"/>
</dbReference>
<evidence type="ECO:0000256" key="6">
    <source>
        <dbReference type="ARBA" id="ARBA00022840"/>
    </source>
</evidence>
<feature type="domain" description="Helicase ATP-binding" evidence="9">
    <location>
        <begin position="349"/>
        <end position="525"/>
    </location>
</feature>